<name>A0A0H4T793_9BACT</name>
<dbReference type="SUPFAM" id="SSF54189">
    <property type="entry name" value="Ribosomal proteins S24e, L23 and L15e"/>
    <property type="match status" value="1"/>
</dbReference>
<keyword evidence="4" id="KW-0694">RNA-binding</keyword>
<keyword evidence="3 4" id="KW-0687">Ribonucleoprotein</keyword>
<evidence type="ECO:0000256" key="2">
    <source>
        <dbReference type="ARBA" id="ARBA00022980"/>
    </source>
</evidence>
<dbReference type="GO" id="GO:0019843">
    <property type="term" value="F:rRNA binding"/>
    <property type="evidence" value="ECO:0007669"/>
    <property type="project" value="UniProtKB-UniRule"/>
</dbReference>
<protein>
    <recommendedName>
        <fullName evidence="4">Large ribosomal subunit protein uL23</fullName>
    </recommendedName>
</protein>
<keyword evidence="2 4" id="KW-0689">Ribosomal protein</keyword>
<dbReference type="InterPro" id="IPR012678">
    <property type="entry name" value="Ribosomal_uL23/eL15/eS24_sf"/>
</dbReference>
<proteinExistence type="inferred from homology"/>
<evidence type="ECO:0000256" key="3">
    <source>
        <dbReference type="ARBA" id="ARBA00023274"/>
    </source>
</evidence>
<dbReference type="Pfam" id="PF00276">
    <property type="entry name" value="Ribosomal_L23"/>
    <property type="match status" value="1"/>
</dbReference>
<dbReference type="GO" id="GO:0003735">
    <property type="term" value="F:structural constituent of ribosome"/>
    <property type="evidence" value="ECO:0007669"/>
    <property type="project" value="InterPro"/>
</dbReference>
<dbReference type="GO" id="GO:0005840">
    <property type="term" value="C:ribosome"/>
    <property type="evidence" value="ECO:0007669"/>
    <property type="project" value="UniProtKB-KW"/>
</dbReference>
<evidence type="ECO:0000313" key="5">
    <source>
        <dbReference type="EMBL" id="AKQ02585.1"/>
    </source>
</evidence>
<dbReference type="GO" id="GO:1990904">
    <property type="term" value="C:ribonucleoprotein complex"/>
    <property type="evidence" value="ECO:0007669"/>
    <property type="project" value="UniProtKB-KW"/>
</dbReference>
<keyword evidence="4" id="KW-0699">rRNA-binding</keyword>
<dbReference type="InterPro" id="IPR012677">
    <property type="entry name" value="Nucleotide-bd_a/b_plait_sf"/>
</dbReference>
<accession>A0A0H4T793</accession>
<dbReference type="Gene3D" id="3.30.70.330">
    <property type="match status" value="1"/>
</dbReference>
<dbReference type="HAMAP" id="MF_01369_B">
    <property type="entry name" value="Ribosomal_uL23_B"/>
    <property type="match status" value="1"/>
</dbReference>
<sequence>MSKVINPIISEKANILSSDGVYTFRVEKNSNKFDIKKSVENLFKVNVRRVNLVTIPPKKRIMRGKVGFKSGYKKAVVYLKKGQKIELS</sequence>
<dbReference type="EMBL" id="KT007001">
    <property type="protein sequence ID" value="AKQ02585.1"/>
    <property type="molecule type" value="Genomic_DNA"/>
</dbReference>
<reference evidence="5" key="1">
    <citation type="journal article" date="2015" name="ISME J.">
        <title>Aquifer environment selects for microbial species cohorts in sediment and groundwater.</title>
        <authorList>
            <person name="Hug L.A."/>
            <person name="Thomas B.C."/>
            <person name="Brown C.T."/>
            <person name="Frischkorn K.R."/>
            <person name="Williams K.H."/>
            <person name="Tringe S.G."/>
            <person name="Banfield J.F."/>
        </authorList>
    </citation>
    <scope>NUCLEOTIDE SEQUENCE</scope>
</reference>
<dbReference type="GO" id="GO:0006412">
    <property type="term" value="P:translation"/>
    <property type="evidence" value="ECO:0007669"/>
    <property type="project" value="UniProtKB-UniRule"/>
</dbReference>
<organism evidence="5">
    <name type="scientific">uncultured Parcubacteria bacterium Rifle_16ft_4_minimus_37658</name>
    <dbReference type="NCBI Taxonomy" id="1665141"/>
    <lineage>
        <taxon>Bacteria</taxon>
        <taxon>Candidatus Parcubacteria</taxon>
        <taxon>environmental samples</taxon>
    </lineage>
</organism>
<comment type="similarity">
    <text evidence="1 4">Belongs to the universal ribosomal protein uL23 family.</text>
</comment>
<dbReference type="AlphaFoldDB" id="A0A0H4T793"/>
<dbReference type="NCBIfam" id="NF004363">
    <property type="entry name" value="PRK05738.2-4"/>
    <property type="match status" value="1"/>
</dbReference>
<gene>
    <name evidence="4" type="primary">rplW</name>
</gene>
<dbReference type="InterPro" id="IPR013025">
    <property type="entry name" value="Ribosomal_uL23-like"/>
</dbReference>
<evidence type="ECO:0000256" key="1">
    <source>
        <dbReference type="ARBA" id="ARBA00006700"/>
    </source>
</evidence>
<comment type="subunit">
    <text evidence="4">Part of the 50S ribosomal subunit. Contacts protein L29, and trigger factor when it is bound to the ribosome.</text>
</comment>
<evidence type="ECO:0000256" key="4">
    <source>
        <dbReference type="HAMAP-Rule" id="MF_01369"/>
    </source>
</evidence>
<comment type="function">
    <text evidence="4">One of the early assembly proteins it binds 23S rRNA. One of the proteins that surrounds the polypeptide exit tunnel on the outside of the ribosome. Forms the main docking site for trigger factor binding to the ribosome.</text>
</comment>